<evidence type="ECO:0000256" key="1">
    <source>
        <dbReference type="SAM" id="Phobius"/>
    </source>
</evidence>
<keyword evidence="4" id="KW-1185">Reference proteome</keyword>
<reference evidence="2 5" key="2">
    <citation type="submission" date="2020-04" db="EMBL/GenBank/DDBJ databases">
        <title>Description of novel Gluconacetobacter.</title>
        <authorList>
            <person name="Sombolestani A."/>
        </authorList>
    </citation>
    <scope>NUCLEOTIDE SEQUENCE [LARGE SCALE GENOMIC DNA]</scope>
    <source>
        <strain evidence="2 5">LMG 1382</strain>
    </source>
</reference>
<dbReference type="Proteomes" id="UP000562982">
    <property type="component" value="Unassembled WGS sequence"/>
</dbReference>
<gene>
    <name evidence="3" type="ORF">C7453_10715</name>
    <name evidence="2" type="ORF">HLH32_11490</name>
</gene>
<protein>
    <submittedName>
        <fullName evidence="3">Uncharacterized protein</fullName>
    </submittedName>
</protein>
<accession>A0A370G296</accession>
<dbReference type="RefSeq" id="WP_114727896.1">
    <property type="nucleotide sequence ID" value="NZ_BJMI01000022.1"/>
</dbReference>
<name>A0A370G296_GLULI</name>
<keyword evidence="1" id="KW-0812">Transmembrane</keyword>
<evidence type="ECO:0000313" key="4">
    <source>
        <dbReference type="Proteomes" id="UP000254958"/>
    </source>
</evidence>
<comment type="caution">
    <text evidence="3">The sequence shown here is derived from an EMBL/GenBank/DDBJ whole genome shotgun (WGS) entry which is preliminary data.</text>
</comment>
<evidence type="ECO:0000313" key="3">
    <source>
        <dbReference type="EMBL" id="RDI36969.1"/>
    </source>
</evidence>
<dbReference type="OrthoDB" id="7274268at2"/>
<proteinExistence type="predicted"/>
<keyword evidence="1" id="KW-1133">Transmembrane helix</keyword>
<feature type="transmembrane region" description="Helical" evidence="1">
    <location>
        <begin position="110"/>
        <end position="133"/>
    </location>
</feature>
<evidence type="ECO:0000313" key="5">
    <source>
        <dbReference type="Proteomes" id="UP000562982"/>
    </source>
</evidence>
<organism evidence="3 4">
    <name type="scientific">Gluconacetobacter liquefaciens</name>
    <name type="common">Acetobacter liquefaciens</name>
    <dbReference type="NCBI Taxonomy" id="89584"/>
    <lineage>
        <taxon>Bacteria</taxon>
        <taxon>Pseudomonadati</taxon>
        <taxon>Pseudomonadota</taxon>
        <taxon>Alphaproteobacteria</taxon>
        <taxon>Acetobacterales</taxon>
        <taxon>Acetobacteraceae</taxon>
        <taxon>Gluconacetobacter</taxon>
    </lineage>
</organism>
<dbReference type="EMBL" id="QQAW01000007">
    <property type="protein sequence ID" value="RDI36969.1"/>
    <property type="molecule type" value="Genomic_DNA"/>
</dbReference>
<dbReference type="Proteomes" id="UP000254958">
    <property type="component" value="Unassembled WGS sequence"/>
</dbReference>
<evidence type="ECO:0000313" key="2">
    <source>
        <dbReference type="EMBL" id="MBB2186995.1"/>
    </source>
</evidence>
<dbReference type="EMBL" id="JABEQI010000006">
    <property type="protein sequence ID" value="MBB2186995.1"/>
    <property type="molecule type" value="Genomic_DNA"/>
</dbReference>
<reference evidence="3 4" key="1">
    <citation type="submission" date="2018-07" db="EMBL/GenBank/DDBJ databases">
        <title>Genomic Encyclopedia of Type Strains, Phase IV (KMG-IV): sequencing the most valuable type-strain genomes for metagenomic binning, comparative biology and taxonomic classification.</title>
        <authorList>
            <person name="Goeker M."/>
        </authorList>
    </citation>
    <scope>NUCLEOTIDE SEQUENCE [LARGE SCALE GENOMIC DNA]</scope>
    <source>
        <strain evidence="3 4">DSM 5603</strain>
    </source>
</reference>
<keyword evidence="1" id="KW-0472">Membrane</keyword>
<dbReference type="AlphaFoldDB" id="A0A370G296"/>
<sequence>MDLEEKKHSKLVILRATEKTLLDRSEACRLLGIERGTMRALTLTGCGVASLKVRNVTLYRREDVLALRARWLATVDVDERGRTTRHLQRDGDKNSAGVDPLMMLLAHRAVVHKLVLLLFWSMILFGGALCLLLY</sequence>